<dbReference type="Proteomes" id="UP000018144">
    <property type="component" value="Unassembled WGS sequence"/>
</dbReference>
<proteinExistence type="inferred from homology"/>
<dbReference type="STRING" id="1076935.U4LE75"/>
<evidence type="ECO:0000259" key="15">
    <source>
        <dbReference type="Pfam" id="PF02799"/>
    </source>
</evidence>
<gene>
    <name evidence="16" type="ORF">PCON_08608</name>
</gene>
<keyword evidence="7" id="KW-0963">Cytoplasm</keyword>
<evidence type="ECO:0000256" key="8">
    <source>
        <dbReference type="ARBA" id="ARBA00022679"/>
    </source>
</evidence>
<dbReference type="GO" id="GO:0005737">
    <property type="term" value="C:cytoplasm"/>
    <property type="evidence" value="ECO:0007669"/>
    <property type="project" value="UniProtKB-SubCell"/>
</dbReference>
<dbReference type="Pfam" id="PF01233">
    <property type="entry name" value="NMT"/>
    <property type="match status" value="1"/>
</dbReference>
<evidence type="ECO:0000256" key="13">
    <source>
        <dbReference type="SAM" id="MobiDB-lite"/>
    </source>
</evidence>
<dbReference type="eggNOG" id="KOG2779">
    <property type="taxonomic scope" value="Eukaryota"/>
</dbReference>
<dbReference type="OMA" id="GWKRDWH"/>
<evidence type="ECO:0000256" key="2">
    <source>
        <dbReference type="ARBA" id="ARBA00004496"/>
    </source>
</evidence>
<evidence type="ECO:0000313" key="17">
    <source>
        <dbReference type="Proteomes" id="UP000018144"/>
    </source>
</evidence>
<dbReference type="Gene3D" id="3.40.630.30">
    <property type="match status" value="2"/>
</dbReference>
<dbReference type="OrthoDB" id="60315at2759"/>
<evidence type="ECO:0000256" key="4">
    <source>
        <dbReference type="ARBA" id="ARBA00011245"/>
    </source>
</evidence>
<dbReference type="InterPro" id="IPR022677">
    <property type="entry name" value="NMT_C"/>
</dbReference>
<comment type="subcellular location">
    <subcellularLocation>
        <location evidence="2">Cytoplasm</location>
    </subcellularLocation>
</comment>
<protein>
    <recommendedName>
        <fullName evidence="6 11">Glycylpeptide N-tetradecanoyltransferase</fullName>
        <ecNumber evidence="5 11">2.3.1.97</ecNumber>
    </recommendedName>
</protein>
<keyword evidence="17" id="KW-1185">Reference proteome</keyword>
<comment type="similarity">
    <text evidence="3 12">Belongs to the NMT family.</text>
</comment>
<dbReference type="FunFam" id="3.40.630.30:FF:000056">
    <property type="entry name" value="Glycylpeptide N-tetradecanoyltransferase"/>
    <property type="match status" value="1"/>
</dbReference>
<accession>U4LE75</accession>
<keyword evidence="8 11" id="KW-0808">Transferase</keyword>
<name>U4LE75_PYROM</name>
<evidence type="ECO:0000313" key="16">
    <source>
        <dbReference type="EMBL" id="CCX30409.1"/>
    </source>
</evidence>
<dbReference type="SUPFAM" id="SSF55729">
    <property type="entry name" value="Acyl-CoA N-acyltransferases (Nat)"/>
    <property type="match status" value="2"/>
</dbReference>
<dbReference type="PANTHER" id="PTHR11377">
    <property type="entry name" value="N-MYRISTOYL TRANSFERASE"/>
    <property type="match status" value="1"/>
</dbReference>
<dbReference type="InterPro" id="IPR022676">
    <property type="entry name" value="NMT_N"/>
</dbReference>
<evidence type="ECO:0000256" key="6">
    <source>
        <dbReference type="ARBA" id="ARBA00022240"/>
    </source>
</evidence>
<dbReference type="Pfam" id="PF02799">
    <property type="entry name" value="NMT_C"/>
    <property type="match status" value="1"/>
</dbReference>
<sequence length="498" mass="56477">MAPPQDNDKPSGSKDKGKAKEKVIDANTADKLLSLNPALANEFAGLDRNSVAKLLKELKLQEIATGLPAGGKNRKDMASYKFWATQPVARFDEPENAPVADGPVQAENPVVPTESSAMLEGFEWVTMDLDDEAQLKEVYELLTGHYVEDQEAMFRFNYSASFLDWALKSPGWLKQWHVGVRASKSRKLVAFISGIPVKLRVREKVLNVSEINFLCIHKKLREKRLAPVLIKEITRRCNLEGIWNAIYTAGIVLPKPVSTCRYYHRSLDWSKLYKVGFSPLPHNSTPARQVARYLVPKDTKLKGLREMKAEDIDQVLDLLSRYLARFEMAPEFDKKEIEHWFLSRTAADKQEDRVVWTYVVENDQGKITDMFSFYSLESSVIGNKEFKVVKAAYLFYYASETALQADKSEDEIKKDLKVRLNELIGDALVLCKRVGFDVLNALTLLDNTLFLEKQKFGAGDGQLHYYLFNWRTAFIRGGVDENNAIDEKNGSGIGMVML</sequence>
<dbReference type="EMBL" id="HF935441">
    <property type="protein sequence ID" value="CCX30409.1"/>
    <property type="molecule type" value="Genomic_DNA"/>
</dbReference>
<evidence type="ECO:0000256" key="1">
    <source>
        <dbReference type="ARBA" id="ARBA00003900"/>
    </source>
</evidence>
<evidence type="ECO:0000256" key="10">
    <source>
        <dbReference type="ARBA" id="ARBA00048276"/>
    </source>
</evidence>
<dbReference type="PROSITE" id="PS00976">
    <property type="entry name" value="NMT_2"/>
    <property type="match status" value="1"/>
</dbReference>
<dbReference type="InterPro" id="IPR000903">
    <property type="entry name" value="NMT"/>
</dbReference>
<dbReference type="GO" id="GO:0004379">
    <property type="term" value="F:glycylpeptide N-tetradecanoyltransferase activity"/>
    <property type="evidence" value="ECO:0007669"/>
    <property type="project" value="UniProtKB-EC"/>
</dbReference>
<reference evidence="16 17" key="1">
    <citation type="journal article" date="2013" name="PLoS Genet.">
        <title>The genome and development-dependent transcriptomes of Pyronema confluens: a window into fungal evolution.</title>
        <authorList>
            <person name="Traeger S."/>
            <person name="Altegoer F."/>
            <person name="Freitag M."/>
            <person name="Gabaldon T."/>
            <person name="Kempken F."/>
            <person name="Kumar A."/>
            <person name="Marcet-Houben M."/>
            <person name="Poggeler S."/>
            <person name="Stajich J.E."/>
            <person name="Nowrousian M."/>
        </authorList>
    </citation>
    <scope>NUCLEOTIDE SEQUENCE [LARGE SCALE GENOMIC DNA]</scope>
    <source>
        <strain evidence="17">CBS 100304</strain>
        <tissue evidence="16">Vegetative mycelium</tissue>
    </source>
</reference>
<evidence type="ECO:0000256" key="3">
    <source>
        <dbReference type="ARBA" id="ARBA00009469"/>
    </source>
</evidence>
<evidence type="ECO:0000256" key="7">
    <source>
        <dbReference type="ARBA" id="ARBA00022490"/>
    </source>
</evidence>
<dbReference type="PROSITE" id="PS00975">
    <property type="entry name" value="NMT_1"/>
    <property type="match status" value="1"/>
</dbReference>
<evidence type="ECO:0000256" key="12">
    <source>
        <dbReference type="RuleBase" id="RU004178"/>
    </source>
</evidence>
<dbReference type="FunFam" id="3.40.630.30:FF:000042">
    <property type="entry name" value="Glycylpeptide N-tetradecanoyltransferase"/>
    <property type="match status" value="1"/>
</dbReference>
<dbReference type="PANTHER" id="PTHR11377:SF5">
    <property type="entry name" value="GLYCYLPEPTIDE N-TETRADECANOYLTRANSFERASE"/>
    <property type="match status" value="1"/>
</dbReference>
<dbReference type="AlphaFoldDB" id="U4LE75"/>
<feature type="domain" description="Glycylpeptide N-tetradecanoyltransferase C-terminal" evidence="15">
    <location>
        <begin position="275"/>
        <end position="496"/>
    </location>
</feature>
<comment type="subunit">
    <text evidence="4">Monomer.</text>
</comment>
<evidence type="ECO:0000256" key="11">
    <source>
        <dbReference type="RuleBase" id="RU000586"/>
    </source>
</evidence>
<comment type="catalytic activity">
    <reaction evidence="10 11">
        <text>N-terminal glycyl-[protein] + tetradecanoyl-CoA = N-tetradecanoylglycyl-[protein] + CoA + H(+)</text>
        <dbReference type="Rhea" id="RHEA:15521"/>
        <dbReference type="Rhea" id="RHEA-COMP:12666"/>
        <dbReference type="Rhea" id="RHEA-COMP:12667"/>
        <dbReference type="ChEBI" id="CHEBI:15378"/>
        <dbReference type="ChEBI" id="CHEBI:57287"/>
        <dbReference type="ChEBI" id="CHEBI:57385"/>
        <dbReference type="ChEBI" id="CHEBI:64723"/>
        <dbReference type="ChEBI" id="CHEBI:133050"/>
        <dbReference type="EC" id="2.3.1.97"/>
    </reaction>
</comment>
<evidence type="ECO:0000259" key="14">
    <source>
        <dbReference type="Pfam" id="PF01233"/>
    </source>
</evidence>
<keyword evidence="9 11" id="KW-0012">Acyltransferase</keyword>
<feature type="region of interest" description="Disordered" evidence="13">
    <location>
        <begin position="1"/>
        <end position="23"/>
    </location>
</feature>
<dbReference type="InterPro" id="IPR022678">
    <property type="entry name" value="NMT_CS"/>
</dbReference>
<evidence type="ECO:0000256" key="9">
    <source>
        <dbReference type="ARBA" id="ARBA00023315"/>
    </source>
</evidence>
<organism evidence="16 17">
    <name type="scientific">Pyronema omphalodes (strain CBS 100304)</name>
    <name type="common">Pyronema confluens</name>
    <dbReference type="NCBI Taxonomy" id="1076935"/>
    <lineage>
        <taxon>Eukaryota</taxon>
        <taxon>Fungi</taxon>
        <taxon>Dikarya</taxon>
        <taxon>Ascomycota</taxon>
        <taxon>Pezizomycotina</taxon>
        <taxon>Pezizomycetes</taxon>
        <taxon>Pezizales</taxon>
        <taxon>Pyronemataceae</taxon>
        <taxon>Pyronema</taxon>
    </lineage>
</organism>
<dbReference type="PIRSF" id="PIRSF015892">
    <property type="entry name" value="N-myristl_transf"/>
    <property type="match status" value="1"/>
</dbReference>
<feature type="domain" description="Glycylpeptide N-tetradecanoyltransferase N-terminal" evidence="14">
    <location>
        <begin position="110"/>
        <end position="260"/>
    </location>
</feature>
<evidence type="ECO:0000256" key="5">
    <source>
        <dbReference type="ARBA" id="ARBA00012923"/>
    </source>
</evidence>
<dbReference type="InterPro" id="IPR016181">
    <property type="entry name" value="Acyl_CoA_acyltransferase"/>
</dbReference>
<comment type="function">
    <text evidence="1 11">Adds a myristoyl group to the N-terminal glycine residue of certain cellular proteins.</text>
</comment>
<dbReference type="EC" id="2.3.1.97" evidence="5 11"/>